<evidence type="ECO:0000256" key="7">
    <source>
        <dbReference type="ARBA" id="ARBA00022723"/>
    </source>
</evidence>
<dbReference type="InterPro" id="IPR038135">
    <property type="entry name" value="Methylthiotransferase_N_sf"/>
</dbReference>
<dbReference type="PROSITE" id="PS51449">
    <property type="entry name" value="MTTASE_N"/>
    <property type="match status" value="1"/>
</dbReference>
<evidence type="ECO:0000256" key="1">
    <source>
        <dbReference type="ARBA" id="ARBA00003234"/>
    </source>
</evidence>
<keyword evidence="19" id="KW-1185">Reference proteome</keyword>
<keyword evidence="7 14" id="KW-0479">Metal-binding</keyword>
<dbReference type="NCBIfam" id="TIGR01574">
    <property type="entry name" value="miaB-methiolase"/>
    <property type="match status" value="1"/>
</dbReference>
<dbReference type="Pfam" id="PF01938">
    <property type="entry name" value="TRAM"/>
    <property type="match status" value="1"/>
</dbReference>
<dbReference type="PROSITE" id="PS50926">
    <property type="entry name" value="TRAM"/>
    <property type="match status" value="1"/>
</dbReference>
<keyword evidence="2 14" id="KW-0004">4Fe-4S</keyword>
<dbReference type="Pfam" id="PF04055">
    <property type="entry name" value="Radical_SAM"/>
    <property type="match status" value="1"/>
</dbReference>
<dbReference type="InterPro" id="IPR023404">
    <property type="entry name" value="rSAM_horseshoe"/>
</dbReference>
<evidence type="ECO:0000256" key="12">
    <source>
        <dbReference type="ARBA" id="ARBA00052380"/>
    </source>
</evidence>
<feature type="domain" description="Radical SAM core" evidence="17">
    <location>
        <begin position="161"/>
        <end position="393"/>
    </location>
</feature>
<evidence type="ECO:0000259" key="16">
    <source>
        <dbReference type="PROSITE" id="PS51449"/>
    </source>
</evidence>
<dbReference type="SFLD" id="SFLDG01061">
    <property type="entry name" value="methylthiotransferase"/>
    <property type="match status" value="1"/>
</dbReference>
<name>H2IX99_RAHAC</name>
<comment type="function">
    <text evidence="1 14">Catalyzes the methylthiolation of N6-(dimethylallyl)adenosine (i(6)A), leading to the formation of 2-methylthio-N6-(dimethylallyl)adenosine (ms(2)i(6)A) at position 37 in tRNAs that read codons beginning with uridine.</text>
</comment>
<dbReference type="Pfam" id="PF00919">
    <property type="entry name" value="UPF0004"/>
    <property type="match status" value="1"/>
</dbReference>
<accession>H2IX99</accession>
<feature type="binding site" evidence="14">
    <location>
        <position position="101"/>
    </location>
    <ligand>
        <name>[4Fe-4S] cluster</name>
        <dbReference type="ChEBI" id="CHEBI:49883"/>
        <label>1</label>
    </ligand>
</feature>
<dbReference type="InterPro" id="IPR020612">
    <property type="entry name" value="Methylthiotransferase_CS"/>
</dbReference>
<dbReference type="PROSITE" id="PS01278">
    <property type="entry name" value="MTTASE_RADICAL"/>
    <property type="match status" value="1"/>
</dbReference>
<keyword evidence="9 14" id="KW-0411">Iron-sulfur</keyword>
<evidence type="ECO:0000256" key="5">
    <source>
        <dbReference type="ARBA" id="ARBA00022691"/>
    </source>
</evidence>
<proteinExistence type="inferred from homology"/>
<dbReference type="InterPro" id="IPR058240">
    <property type="entry name" value="rSAM_sf"/>
</dbReference>
<evidence type="ECO:0000256" key="10">
    <source>
        <dbReference type="ARBA" id="ARBA00033765"/>
    </source>
</evidence>
<dbReference type="FunFam" id="3.40.50.12160:FF:000001">
    <property type="entry name" value="tRNA-2-methylthio-N(6)-dimethylallyladenosine synthase"/>
    <property type="match status" value="1"/>
</dbReference>
<evidence type="ECO:0000259" key="17">
    <source>
        <dbReference type="PROSITE" id="PS51918"/>
    </source>
</evidence>
<dbReference type="EMBL" id="CP003244">
    <property type="protein sequence ID" value="AEX53035.1"/>
    <property type="molecule type" value="Genomic_DNA"/>
</dbReference>
<feature type="binding site" evidence="14">
    <location>
        <position position="67"/>
    </location>
    <ligand>
        <name>[4Fe-4S] cluster</name>
        <dbReference type="ChEBI" id="CHEBI:49883"/>
        <label>1</label>
    </ligand>
</feature>
<dbReference type="InterPro" id="IPR002792">
    <property type="entry name" value="TRAM_dom"/>
</dbReference>
<comment type="catalytic activity">
    <reaction evidence="12">
        <text>2-thio-N(6)-dimethylallyladenosine(37) in tRNA + S-adenosyl-L-methionine = 2-methylsulfanyl-N(6)-dimethylallyladenosine(37) in tRNA + S-adenosyl-L-homocysteine + H(+)</text>
        <dbReference type="Rhea" id="RHEA:37063"/>
        <dbReference type="Rhea" id="RHEA-COMP:10376"/>
        <dbReference type="Rhea" id="RHEA-COMP:10377"/>
        <dbReference type="ChEBI" id="CHEBI:15378"/>
        <dbReference type="ChEBI" id="CHEBI:57856"/>
        <dbReference type="ChEBI" id="CHEBI:59789"/>
        <dbReference type="ChEBI" id="CHEBI:74416"/>
        <dbReference type="ChEBI" id="CHEBI:74417"/>
    </reaction>
    <physiologicalReaction direction="left-to-right" evidence="12">
        <dbReference type="Rhea" id="RHEA:37064"/>
    </physiologicalReaction>
</comment>
<feature type="domain" description="TRAM" evidence="15">
    <location>
        <begin position="396"/>
        <end position="459"/>
    </location>
</feature>
<dbReference type="SMART" id="SM00729">
    <property type="entry name" value="Elp3"/>
    <property type="match status" value="1"/>
</dbReference>
<reference evidence="18 19" key="1">
    <citation type="journal article" date="2012" name="J. Bacteriol.">
        <title>Complete Genome Sequence of Rahnella aquatilis CIP 78.65.</title>
        <authorList>
            <person name="Martinez R.J."/>
            <person name="Bruce D."/>
            <person name="Detter C."/>
            <person name="Goodwin L.A."/>
            <person name="Han J."/>
            <person name="Han C.S."/>
            <person name="Held B."/>
            <person name="Land M.L."/>
            <person name="Mikhailova N."/>
            <person name="Nolan M."/>
            <person name="Pennacchio L."/>
            <person name="Pitluck S."/>
            <person name="Tapia R."/>
            <person name="Woyke T."/>
            <person name="Sobecky P.A."/>
        </authorList>
    </citation>
    <scope>NUCLEOTIDE SEQUENCE [LARGE SCALE GENOMIC DNA]</scope>
    <source>
        <strain evidence="19">ATCC 33071 / DSM 4594 / JCM 1683 / NBRC 105701 / NCIMB 13365 / CIP 78.65</strain>
    </source>
</reference>
<evidence type="ECO:0000313" key="19">
    <source>
        <dbReference type="Proteomes" id="UP000009010"/>
    </source>
</evidence>
<dbReference type="Gene3D" id="3.40.50.12160">
    <property type="entry name" value="Methylthiotransferase, N-terminal domain"/>
    <property type="match status" value="1"/>
</dbReference>
<dbReference type="Proteomes" id="UP000009010">
    <property type="component" value="Chromosome"/>
</dbReference>
<dbReference type="SFLD" id="SFLDG01082">
    <property type="entry name" value="B12-binding_domain_containing"/>
    <property type="match status" value="1"/>
</dbReference>
<sequence>MHCGTADLTFPVLSTDTLMTKKLHIKTWGCQMNEYDSSKMADLLDSTHGYQLTDNAEEADILLLNTCSIREKAQEKVFSLLGHWKLLKKKNPNIIIGVGGCVASQEGEMLRKRAPCVDIVFGPQTLHRLPEMVNHVRGTKSPVVDISFPEIEKFDRLPEPRADGPTAFVSIMEGCNKYCSFCVVPYTRGEEVSRPCDDVLFEVAQLAAQGVREVNLLGQNVNAYRGEAFDGGVCTFAELLRLVAAIDGIDRIRFTTSHPVEFTDDIIEVYKDTPEVVSFLHLPIQSGSDRILTMMKRPHTVLEYKSTIRKLRAARPDIHFSSDFIIGFPGETNEDFERTMDLIAQVNYDVSFSFIYSPRPGTPAADMVDDVSMEEKKQRLALLQDRITQQVMRFSRATLGTVQRILVEGTSRKDIMELTGRTECNRVVNFEGTPDMIGKFVDVEIVDVYANSLRGVVVRTEEQMALRLHESPQSVIERTRKENELGVGMYQP</sequence>
<dbReference type="SFLD" id="SFLDS00029">
    <property type="entry name" value="Radical_SAM"/>
    <property type="match status" value="1"/>
</dbReference>
<organism evidence="18 19">
    <name type="scientific">Rahnella aquatilis (strain ATCC 33071 / DSM 4594 / JCM 1683 / NBRC 105701 / NCIMB 13365 / CIP 78.65)</name>
    <dbReference type="NCBI Taxonomy" id="745277"/>
    <lineage>
        <taxon>Bacteria</taxon>
        <taxon>Pseudomonadati</taxon>
        <taxon>Pseudomonadota</taxon>
        <taxon>Gammaproteobacteria</taxon>
        <taxon>Enterobacterales</taxon>
        <taxon>Yersiniaceae</taxon>
        <taxon>Rahnella</taxon>
    </lineage>
</organism>
<comment type="subunit">
    <text evidence="14">Monomer.</text>
</comment>
<gene>
    <name evidence="14" type="primary">miaB</name>
    <name evidence="18" type="ordered locus">Rahaq2_3227</name>
</gene>
<evidence type="ECO:0000256" key="14">
    <source>
        <dbReference type="HAMAP-Rule" id="MF_01864"/>
    </source>
</evidence>
<feature type="binding site" evidence="14">
    <location>
        <position position="175"/>
    </location>
    <ligand>
        <name>[4Fe-4S] cluster</name>
        <dbReference type="ChEBI" id="CHEBI:49883"/>
        <label>2</label>
        <note>4Fe-4S-S-AdoMet</note>
    </ligand>
</feature>
<dbReference type="KEGG" id="raq:Rahaq2_3227"/>
<dbReference type="GO" id="GO:0046872">
    <property type="term" value="F:metal ion binding"/>
    <property type="evidence" value="ECO:0007669"/>
    <property type="project" value="UniProtKB-KW"/>
</dbReference>
<dbReference type="STRING" id="745277.Rahaq2_3227"/>
<evidence type="ECO:0000256" key="11">
    <source>
        <dbReference type="ARBA" id="ARBA00050926"/>
    </source>
</evidence>
<keyword evidence="5 14" id="KW-0949">S-adenosyl-L-methionine</keyword>
<feature type="binding site" evidence="14">
    <location>
        <position position="182"/>
    </location>
    <ligand>
        <name>[4Fe-4S] cluster</name>
        <dbReference type="ChEBI" id="CHEBI:49883"/>
        <label>2</label>
        <note>4Fe-4S-S-AdoMet</note>
    </ligand>
</feature>
<dbReference type="PATRIC" id="fig|745277.3.peg.3092"/>
<evidence type="ECO:0000256" key="4">
    <source>
        <dbReference type="ARBA" id="ARBA00022679"/>
    </source>
</evidence>
<comment type="cofactor">
    <cofactor evidence="14">
        <name>[4Fe-4S] cluster</name>
        <dbReference type="ChEBI" id="CHEBI:49883"/>
    </cofactor>
    <text evidence="14">Binds 2 [4Fe-4S] clusters. One cluster is coordinated with 3 cysteines and an exchangeable S-adenosyl-L-methionine.</text>
</comment>
<comment type="catalytic activity">
    <reaction evidence="13">
        <text>N(6)-dimethylallyladenosine(37) in tRNA + (sulfur carrier)-SH + AH2 + 2 S-adenosyl-L-methionine = 2-methylsulfanyl-N(6)-dimethylallyladenosine(37) in tRNA + (sulfur carrier)-H + 5'-deoxyadenosine + L-methionine + A + S-adenosyl-L-homocysteine + 2 H(+)</text>
        <dbReference type="Rhea" id="RHEA:37067"/>
        <dbReference type="Rhea" id="RHEA-COMP:10375"/>
        <dbReference type="Rhea" id="RHEA-COMP:10376"/>
        <dbReference type="Rhea" id="RHEA-COMP:14737"/>
        <dbReference type="Rhea" id="RHEA-COMP:14739"/>
        <dbReference type="ChEBI" id="CHEBI:13193"/>
        <dbReference type="ChEBI" id="CHEBI:15378"/>
        <dbReference type="ChEBI" id="CHEBI:17319"/>
        <dbReference type="ChEBI" id="CHEBI:17499"/>
        <dbReference type="ChEBI" id="CHEBI:29917"/>
        <dbReference type="ChEBI" id="CHEBI:57844"/>
        <dbReference type="ChEBI" id="CHEBI:57856"/>
        <dbReference type="ChEBI" id="CHEBI:59789"/>
        <dbReference type="ChEBI" id="CHEBI:64428"/>
        <dbReference type="ChEBI" id="CHEBI:74415"/>
        <dbReference type="ChEBI" id="CHEBI:74417"/>
        <dbReference type="EC" id="2.8.4.3"/>
    </reaction>
    <physiologicalReaction direction="left-to-right" evidence="13">
        <dbReference type="Rhea" id="RHEA:37068"/>
    </physiologicalReaction>
</comment>
<dbReference type="SFLD" id="SFLDF00273">
    <property type="entry name" value="(dimethylallyl)adenosine_tRNA"/>
    <property type="match status" value="1"/>
</dbReference>
<evidence type="ECO:0000256" key="8">
    <source>
        <dbReference type="ARBA" id="ARBA00023004"/>
    </source>
</evidence>
<dbReference type="PANTHER" id="PTHR43020:SF2">
    <property type="entry name" value="MITOCHONDRIAL TRNA METHYLTHIOTRANSFERASE CDK5RAP1"/>
    <property type="match status" value="1"/>
</dbReference>
<evidence type="ECO:0000256" key="2">
    <source>
        <dbReference type="ARBA" id="ARBA00022485"/>
    </source>
</evidence>
<keyword evidence="8 14" id="KW-0408">Iron</keyword>
<dbReference type="NCBIfam" id="TIGR00089">
    <property type="entry name" value="MiaB/RimO family radical SAM methylthiotransferase"/>
    <property type="match status" value="1"/>
</dbReference>
<reference evidence="19" key="2">
    <citation type="submission" date="2012-01" db="EMBL/GenBank/DDBJ databases">
        <title>Complete sequence of chromosome of Rahnella aquatilis CIP 78.65.</title>
        <authorList>
            <person name="Lucas S."/>
            <person name="Han J."/>
            <person name="Lapidus A."/>
            <person name="Cheng J.-F."/>
            <person name="Goodwin L."/>
            <person name="Pitluck S."/>
            <person name="Peters L."/>
            <person name="Ovchinnikova G."/>
            <person name="Held B."/>
            <person name="Detter J.C."/>
            <person name="Han C."/>
            <person name="Tapia R."/>
            <person name="Land M."/>
            <person name="Hauser L."/>
            <person name="Kyrpides N."/>
            <person name="Ivanova N."/>
            <person name="Pagani I."/>
            <person name="Sobecky P."/>
            <person name="Martinez R."/>
            <person name="Woyke T."/>
        </authorList>
    </citation>
    <scope>NUCLEOTIDE SEQUENCE [LARGE SCALE GENOMIC DNA]</scope>
    <source>
        <strain evidence="19">ATCC 33071 / DSM 4594 / JCM 1683 / NBRC 105701 / NCIMB 13365 / CIP 78.65</strain>
    </source>
</reference>
<feature type="binding site" evidence="14">
    <location>
        <position position="30"/>
    </location>
    <ligand>
        <name>[4Fe-4S] cluster</name>
        <dbReference type="ChEBI" id="CHEBI:49883"/>
        <label>1</label>
    </ligand>
</feature>
<dbReference type="HAMAP" id="MF_01864">
    <property type="entry name" value="tRNA_metthiotr_MiaB"/>
    <property type="match status" value="1"/>
</dbReference>
<evidence type="ECO:0000256" key="9">
    <source>
        <dbReference type="ARBA" id="ARBA00023014"/>
    </source>
</evidence>
<dbReference type="AlphaFoldDB" id="H2IX99"/>
<protein>
    <recommendedName>
        <fullName evidence="10 14">tRNA-2-methylthio-N(6)-dimethylallyladenosine synthase</fullName>
        <ecNumber evidence="10 14">2.8.4.3</ecNumber>
    </recommendedName>
    <alternativeName>
        <fullName evidence="14">(Dimethylallyl)adenosine tRNA methylthiotransferase MiaB</fullName>
    </alternativeName>
    <alternativeName>
        <fullName evidence="14">tRNA-i(6)A37 methylthiotransferase</fullName>
    </alternativeName>
</protein>
<evidence type="ECO:0000256" key="3">
    <source>
        <dbReference type="ARBA" id="ARBA00022490"/>
    </source>
</evidence>
<comment type="catalytic activity">
    <reaction evidence="11">
        <text>N(6)-dimethylallyladenosine(37) in tRNA + (sulfur carrier)-SH + AH2 + S-adenosyl-L-methionine = 2-thio-N(6)-dimethylallyladenosine(37) in tRNA + (sulfur carrier)-H + 5'-deoxyadenosine + L-methionine + A + H(+)</text>
        <dbReference type="Rhea" id="RHEA:36339"/>
        <dbReference type="Rhea" id="RHEA-COMP:10375"/>
        <dbReference type="Rhea" id="RHEA-COMP:10377"/>
        <dbReference type="Rhea" id="RHEA-COMP:14737"/>
        <dbReference type="Rhea" id="RHEA-COMP:14739"/>
        <dbReference type="ChEBI" id="CHEBI:13193"/>
        <dbReference type="ChEBI" id="CHEBI:15378"/>
        <dbReference type="ChEBI" id="CHEBI:17319"/>
        <dbReference type="ChEBI" id="CHEBI:17499"/>
        <dbReference type="ChEBI" id="CHEBI:29917"/>
        <dbReference type="ChEBI" id="CHEBI:57844"/>
        <dbReference type="ChEBI" id="CHEBI:59789"/>
        <dbReference type="ChEBI" id="CHEBI:64428"/>
        <dbReference type="ChEBI" id="CHEBI:74415"/>
        <dbReference type="ChEBI" id="CHEBI:74416"/>
    </reaction>
    <physiologicalReaction direction="left-to-right" evidence="11">
        <dbReference type="Rhea" id="RHEA:36340"/>
    </physiologicalReaction>
</comment>
<dbReference type="CDD" id="cd01335">
    <property type="entry name" value="Radical_SAM"/>
    <property type="match status" value="1"/>
</dbReference>
<dbReference type="FunFam" id="3.80.30.20:FF:000001">
    <property type="entry name" value="tRNA-2-methylthio-N(6)-dimethylallyladenosine synthase 2"/>
    <property type="match status" value="1"/>
</dbReference>
<evidence type="ECO:0000256" key="6">
    <source>
        <dbReference type="ARBA" id="ARBA00022694"/>
    </source>
</evidence>
<dbReference type="PROSITE" id="PS51918">
    <property type="entry name" value="RADICAL_SAM"/>
    <property type="match status" value="1"/>
</dbReference>
<dbReference type="GO" id="GO:0035597">
    <property type="term" value="F:tRNA-2-methylthio-N(6)-dimethylallyladenosine(37) synthase activity"/>
    <property type="evidence" value="ECO:0007669"/>
    <property type="project" value="UniProtKB-EC"/>
</dbReference>
<dbReference type="InterPro" id="IPR006463">
    <property type="entry name" value="MiaB_methiolase"/>
</dbReference>
<dbReference type="InterPro" id="IPR013848">
    <property type="entry name" value="Methylthiotransferase_N"/>
</dbReference>
<dbReference type="InterPro" id="IPR005839">
    <property type="entry name" value="Methylthiotransferase"/>
</dbReference>
<feature type="domain" description="MTTase N-terminal" evidence="16">
    <location>
        <begin position="21"/>
        <end position="138"/>
    </location>
</feature>
<dbReference type="Gene3D" id="3.80.30.20">
    <property type="entry name" value="tm_1862 like domain"/>
    <property type="match status" value="1"/>
</dbReference>
<feature type="binding site" evidence="14">
    <location>
        <position position="179"/>
    </location>
    <ligand>
        <name>[4Fe-4S] cluster</name>
        <dbReference type="ChEBI" id="CHEBI:49883"/>
        <label>2</label>
        <note>4Fe-4S-S-AdoMet</note>
    </ligand>
</feature>
<keyword evidence="4 14" id="KW-0808">Transferase</keyword>
<dbReference type="HOGENOM" id="CLU_018697_2_0_6"/>
<comment type="subcellular location">
    <subcellularLocation>
        <location evidence="14">Cytoplasm</location>
    </subcellularLocation>
</comment>
<evidence type="ECO:0000256" key="13">
    <source>
        <dbReference type="ARBA" id="ARBA00052587"/>
    </source>
</evidence>
<dbReference type="GO" id="GO:0051539">
    <property type="term" value="F:4 iron, 4 sulfur cluster binding"/>
    <property type="evidence" value="ECO:0007669"/>
    <property type="project" value="UniProtKB-UniRule"/>
</dbReference>
<keyword evidence="3 14" id="KW-0963">Cytoplasm</keyword>
<keyword evidence="6 14" id="KW-0819">tRNA processing</keyword>
<dbReference type="SUPFAM" id="SSF102114">
    <property type="entry name" value="Radical SAM enzymes"/>
    <property type="match status" value="1"/>
</dbReference>
<dbReference type="PANTHER" id="PTHR43020">
    <property type="entry name" value="CDK5 REGULATORY SUBUNIT-ASSOCIATED PROTEIN 1"/>
    <property type="match status" value="1"/>
</dbReference>
<evidence type="ECO:0000313" key="18">
    <source>
        <dbReference type="EMBL" id="AEX53035.1"/>
    </source>
</evidence>
<dbReference type="EC" id="2.8.4.3" evidence="10 14"/>
<comment type="similarity">
    <text evidence="14">Belongs to the methylthiotransferase family. MiaB subfamily.</text>
</comment>
<evidence type="ECO:0000259" key="15">
    <source>
        <dbReference type="PROSITE" id="PS50926"/>
    </source>
</evidence>
<dbReference type="InterPro" id="IPR007197">
    <property type="entry name" value="rSAM"/>
</dbReference>
<dbReference type="InterPro" id="IPR006638">
    <property type="entry name" value="Elp3/MiaA/NifB-like_rSAM"/>
</dbReference>
<dbReference type="eggNOG" id="COG0621">
    <property type="taxonomic scope" value="Bacteria"/>
</dbReference>
<dbReference type="GO" id="GO:0005829">
    <property type="term" value="C:cytosol"/>
    <property type="evidence" value="ECO:0007669"/>
    <property type="project" value="TreeGrafter"/>
</dbReference>